<dbReference type="InterPro" id="IPR019496">
    <property type="entry name" value="NUFIP1_cons_dom"/>
</dbReference>
<feature type="zinc finger region" description="C3H1-type" evidence="1">
    <location>
        <begin position="339"/>
        <end position="361"/>
    </location>
</feature>
<feature type="compositionally biased region" description="Low complexity" evidence="2">
    <location>
        <begin position="69"/>
        <end position="118"/>
    </location>
</feature>
<feature type="domain" description="C3H1-type" evidence="3">
    <location>
        <begin position="307"/>
        <end position="335"/>
    </location>
</feature>
<evidence type="ECO:0000256" key="1">
    <source>
        <dbReference type="PROSITE-ProRule" id="PRU00723"/>
    </source>
</evidence>
<dbReference type="Proteomes" id="UP000688947">
    <property type="component" value="Unassembled WGS sequence"/>
</dbReference>
<comment type="caution">
    <text evidence="4">The sequence shown here is derived from an EMBL/GenBank/DDBJ whole genome shotgun (WGS) entry which is preliminary data.</text>
</comment>
<feature type="compositionally biased region" description="Low complexity" evidence="2">
    <location>
        <begin position="133"/>
        <end position="159"/>
    </location>
</feature>
<dbReference type="GO" id="GO:0003723">
    <property type="term" value="F:RNA binding"/>
    <property type="evidence" value="ECO:0007669"/>
    <property type="project" value="InterPro"/>
</dbReference>
<dbReference type="GO" id="GO:0000492">
    <property type="term" value="P:box C/D snoRNP assembly"/>
    <property type="evidence" value="ECO:0007669"/>
    <property type="project" value="TreeGrafter"/>
</dbReference>
<proteinExistence type="predicted"/>
<feature type="compositionally biased region" description="Basic residues" evidence="2">
    <location>
        <begin position="21"/>
        <end position="35"/>
    </location>
</feature>
<feature type="region of interest" description="Disordered" evidence="2">
    <location>
        <begin position="479"/>
        <end position="533"/>
    </location>
</feature>
<dbReference type="Pfam" id="PF10453">
    <property type="entry name" value="NUFIP1"/>
    <property type="match status" value="1"/>
</dbReference>
<dbReference type="GO" id="GO:0005634">
    <property type="term" value="C:nucleus"/>
    <property type="evidence" value="ECO:0007669"/>
    <property type="project" value="TreeGrafter"/>
</dbReference>
<dbReference type="InterPro" id="IPR039136">
    <property type="entry name" value="NUFIP1-like"/>
</dbReference>
<dbReference type="PANTHER" id="PTHR13309">
    <property type="entry name" value="NUCLEAR FRAGILE X MENTAL RETARDATION PROTEIN INTERACTING PROTEIN 1"/>
    <property type="match status" value="1"/>
</dbReference>
<keyword evidence="1" id="KW-0479">Metal-binding</keyword>
<keyword evidence="1" id="KW-0862">Zinc</keyword>
<dbReference type="PANTHER" id="PTHR13309:SF0">
    <property type="entry name" value="FMR1-INTERACTING PROTEIN NUFIP1"/>
    <property type="match status" value="1"/>
</dbReference>
<evidence type="ECO:0000313" key="4">
    <source>
        <dbReference type="EMBL" id="KAG6950952.1"/>
    </source>
</evidence>
<feature type="compositionally biased region" description="Low complexity" evidence="2">
    <location>
        <begin position="246"/>
        <end position="256"/>
    </location>
</feature>
<reference evidence="4" key="1">
    <citation type="submission" date="2021-01" db="EMBL/GenBank/DDBJ databases">
        <title>Phytophthora aleatoria, a newly-described species from Pinus radiata is distinct from Phytophthora cactorum isolates based on comparative genomics.</title>
        <authorList>
            <person name="Mcdougal R."/>
            <person name="Panda P."/>
            <person name="Williams N."/>
            <person name="Studholme D.J."/>
        </authorList>
    </citation>
    <scope>NUCLEOTIDE SEQUENCE</scope>
    <source>
        <strain evidence="4">NZFS 3830</strain>
    </source>
</reference>
<feature type="region of interest" description="Disordered" evidence="2">
    <location>
        <begin position="1"/>
        <end position="183"/>
    </location>
</feature>
<feature type="region of interest" description="Disordered" evidence="2">
    <location>
        <begin position="238"/>
        <end position="273"/>
    </location>
</feature>
<organism evidence="4 5">
    <name type="scientific">Phytophthora cactorum</name>
    <dbReference type="NCBI Taxonomy" id="29920"/>
    <lineage>
        <taxon>Eukaryota</taxon>
        <taxon>Sar</taxon>
        <taxon>Stramenopiles</taxon>
        <taxon>Oomycota</taxon>
        <taxon>Peronosporomycetes</taxon>
        <taxon>Peronosporales</taxon>
        <taxon>Peronosporaceae</taxon>
        <taxon>Phytophthora</taxon>
    </lineage>
</organism>
<dbReference type="SMART" id="SM00356">
    <property type="entry name" value="ZnF_C3H1"/>
    <property type="match status" value="2"/>
</dbReference>
<gene>
    <name evidence="4" type="ORF">JG687_00013921</name>
</gene>
<dbReference type="GO" id="GO:0008270">
    <property type="term" value="F:zinc ion binding"/>
    <property type="evidence" value="ECO:0007669"/>
    <property type="project" value="UniProtKB-KW"/>
</dbReference>
<dbReference type="InterPro" id="IPR000571">
    <property type="entry name" value="Znf_CCCH"/>
</dbReference>
<evidence type="ECO:0000256" key="2">
    <source>
        <dbReference type="SAM" id="MobiDB-lite"/>
    </source>
</evidence>
<name>A0A8T1U194_9STRA</name>
<keyword evidence="1" id="KW-0863">Zinc-finger</keyword>
<protein>
    <recommendedName>
        <fullName evidence="3">C3H1-type domain-containing protein</fullName>
    </recommendedName>
</protein>
<dbReference type="VEuPathDB" id="FungiDB:PC110_g14438"/>
<feature type="compositionally biased region" description="Gly residues" evidence="2">
    <location>
        <begin position="1"/>
        <end position="20"/>
    </location>
</feature>
<dbReference type="AlphaFoldDB" id="A0A8T1U194"/>
<evidence type="ECO:0000313" key="5">
    <source>
        <dbReference type="Proteomes" id="UP000688947"/>
    </source>
</evidence>
<dbReference type="EMBL" id="JAENGZ010001070">
    <property type="protein sequence ID" value="KAG6950952.1"/>
    <property type="molecule type" value="Genomic_DNA"/>
</dbReference>
<sequence>MERGGNFRGGRGGRGFGRGRGGARGRGGGRGRGRGGGRGGRGGFQHFQQQQQQRHDDQGYAPYPPQQLGPPQGYQQGYPPQYPPSQELYQPQYQQYQQPPAQFQQQGYGDDGRGYNNGNPPPPPAPFQPMDNFQQYQQPPQQFQQQQPLLPQQQFQQFQDESPRYSNNPPMPAPPQPQTDYADAARRVVTAHFQTAHGQYAGQGLKEIDVEGQKFMVLVGNSVEDITKWREERRKKWLAMSRQPKPTTTAVAAPVAGKRKLSVSSEEDLEEGEIEEDEEVKAQVALRNAATVSQPDAGVQEPPVKKQRKTMLCKWFSRGNCRFDDAHCKYSHDRSAFGCRAMMYKGSCSKGLYCPFSHDTAVLSGQRERSQKASKERATEQQWRGEQKSLLRKLLAKDVRVEQRKMLQIVHFLVANDLLRSSESEKADVSGQEPAVKIEVLKSEQAEASEPITSVMEEASGVVAGDNVVPVVEEASACGLESQGVSTSSDTKKENEAVESSHDGDEVKVEAREEEDTGKDTSASAQAESVNPEEVAVAVAVKDVGLIESASDSGQVPVRQADTIEASANEAC</sequence>
<feature type="zinc finger region" description="C3H1-type" evidence="1">
    <location>
        <begin position="307"/>
        <end position="335"/>
    </location>
</feature>
<feature type="domain" description="C3H1-type" evidence="3">
    <location>
        <begin position="339"/>
        <end position="361"/>
    </location>
</feature>
<feature type="compositionally biased region" description="Basic and acidic residues" evidence="2">
    <location>
        <begin position="490"/>
        <end position="511"/>
    </location>
</feature>
<evidence type="ECO:0000259" key="3">
    <source>
        <dbReference type="PROSITE" id="PS50103"/>
    </source>
</evidence>
<dbReference type="PROSITE" id="PS50103">
    <property type="entry name" value="ZF_C3H1"/>
    <property type="match status" value="2"/>
</dbReference>
<dbReference type="OrthoDB" id="273070at2759"/>
<accession>A0A8T1U194</accession>